<dbReference type="AlphaFoldDB" id="A0AAQ3KW29"/>
<evidence type="ECO:0000313" key="3">
    <source>
        <dbReference type="Proteomes" id="UP001327560"/>
    </source>
</evidence>
<accession>A0AAQ3KW29</accession>
<evidence type="ECO:0000313" key="2">
    <source>
        <dbReference type="EMBL" id="WOL13271.1"/>
    </source>
</evidence>
<reference evidence="2 3" key="1">
    <citation type="submission" date="2023-10" db="EMBL/GenBank/DDBJ databases">
        <title>Chromosome-scale genome assembly provides insights into flower coloration mechanisms of Canna indica.</title>
        <authorList>
            <person name="Li C."/>
        </authorList>
    </citation>
    <scope>NUCLEOTIDE SEQUENCE [LARGE SCALE GENOMIC DNA]</scope>
    <source>
        <tissue evidence="2">Flower</tissue>
    </source>
</reference>
<dbReference type="Proteomes" id="UP001327560">
    <property type="component" value="Chromosome 7"/>
</dbReference>
<dbReference type="EMBL" id="CP136896">
    <property type="protein sequence ID" value="WOL13271.1"/>
    <property type="molecule type" value="Genomic_DNA"/>
</dbReference>
<proteinExistence type="predicted"/>
<keyword evidence="3" id="KW-1185">Reference proteome</keyword>
<gene>
    <name evidence="2" type="ORF">Cni_G22040</name>
</gene>
<dbReference type="PROSITE" id="PS51675">
    <property type="entry name" value="SAM_MT_TRM10"/>
    <property type="match status" value="1"/>
</dbReference>
<feature type="domain" description="SAM-dependent MTase TRM10-type" evidence="1">
    <location>
        <begin position="1"/>
        <end position="51"/>
    </location>
</feature>
<name>A0AAQ3KW29_9LILI</name>
<evidence type="ECO:0000259" key="1">
    <source>
        <dbReference type="PROSITE" id="PS51675"/>
    </source>
</evidence>
<organism evidence="2 3">
    <name type="scientific">Canna indica</name>
    <name type="common">Indian-shot</name>
    <dbReference type="NCBI Taxonomy" id="4628"/>
    <lineage>
        <taxon>Eukaryota</taxon>
        <taxon>Viridiplantae</taxon>
        <taxon>Streptophyta</taxon>
        <taxon>Embryophyta</taxon>
        <taxon>Tracheophyta</taxon>
        <taxon>Spermatophyta</taxon>
        <taxon>Magnoliopsida</taxon>
        <taxon>Liliopsida</taxon>
        <taxon>Zingiberales</taxon>
        <taxon>Cannaceae</taxon>
        <taxon>Canna</taxon>
    </lineage>
</organism>
<sequence length="51" mass="5727">MKKADEQGIHSAKLSIGNYLKMSNSLVRGRYPIKASNVFDLSVEETLIEDE</sequence>
<protein>
    <submittedName>
        <fullName evidence="2">tRNA (Guanine(9)-N1)-methyltransferase isoform X2</fullName>
    </submittedName>
</protein>
<dbReference type="InterPro" id="IPR028564">
    <property type="entry name" value="MT_TRM10-typ"/>
</dbReference>